<comment type="caution">
    <text evidence="2">The sequence shown here is derived from an EMBL/GenBank/DDBJ whole genome shotgun (WGS) entry which is preliminary data.</text>
</comment>
<evidence type="ECO:0000256" key="1">
    <source>
        <dbReference type="SAM" id="MobiDB-lite"/>
    </source>
</evidence>
<organism evidence="2 3">
    <name type="scientific">Rhynchophorus ferrugineus</name>
    <name type="common">Red palm weevil</name>
    <name type="synonym">Curculio ferrugineus</name>
    <dbReference type="NCBI Taxonomy" id="354439"/>
    <lineage>
        <taxon>Eukaryota</taxon>
        <taxon>Metazoa</taxon>
        <taxon>Ecdysozoa</taxon>
        <taxon>Arthropoda</taxon>
        <taxon>Hexapoda</taxon>
        <taxon>Insecta</taxon>
        <taxon>Pterygota</taxon>
        <taxon>Neoptera</taxon>
        <taxon>Endopterygota</taxon>
        <taxon>Coleoptera</taxon>
        <taxon>Polyphaga</taxon>
        <taxon>Cucujiformia</taxon>
        <taxon>Curculionidae</taxon>
        <taxon>Dryophthorinae</taxon>
        <taxon>Rhynchophorus</taxon>
    </lineage>
</organism>
<feature type="region of interest" description="Disordered" evidence="1">
    <location>
        <begin position="1"/>
        <end position="32"/>
    </location>
</feature>
<gene>
    <name evidence="2" type="ORF">GWI33_009955</name>
</gene>
<proteinExistence type="predicted"/>
<dbReference type="EMBL" id="JAACXV010000044">
    <property type="protein sequence ID" value="KAF7285770.1"/>
    <property type="molecule type" value="Genomic_DNA"/>
</dbReference>
<dbReference type="Proteomes" id="UP000625711">
    <property type="component" value="Unassembled WGS sequence"/>
</dbReference>
<name>A0A834ISY1_RHYFE</name>
<protein>
    <submittedName>
        <fullName evidence="2">Uncharacterized protein</fullName>
    </submittedName>
</protein>
<keyword evidence="3" id="KW-1185">Reference proteome</keyword>
<reference evidence="2" key="1">
    <citation type="submission" date="2020-08" db="EMBL/GenBank/DDBJ databases">
        <title>Genome sequencing and assembly of the red palm weevil Rhynchophorus ferrugineus.</title>
        <authorList>
            <person name="Dias G.B."/>
            <person name="Bergman C.M."/>
            <person name="Manee M."/>
        </authorList>
    </citation>
    <scope>NUCLEOTIDE SEQUENCE</scope>
    <source>
        <strain evidence="2">AA-2017</strain>
        <tissue evidence="2">Whole larva</tissue>
    </source>
</reference>
<evidence type="ECO:0000313" key="3">
    <source>
        <dbReference type="Proteomes" id="UP000625711"/>
    </source>
</evidence>
<accession>A0A834ISY1</accession>
<evidence type="ECO:0000313" key="2">
    <source>
        <dbReference type="EMBL" id="KAF7285770.1"/>
    </source>
</evidence>
<sequence>MTRRKRGAGWGTAGGRWRKTNGESTGGRRGGGVLAAKRRLLSVRRRSRRGGASVVGADRRVILDAASERPDAATSQKVLSETIYPVVGKGAAGNIGRRRFLEDDKAEA</sequence>
<dbReference type="AlphaFoldDB" id="A0A834ISY1"/>